<comment type="caution">
    <text evidence="2">The sequence shown here is derived from an EMBL/GenBank/DDBJ whole genome shotgun (WGS) entry which is preliminary data.</text>
</comment>
<sequence length="170" mass="18019">MKFTASLSQTLSLLVFTASIGGVVSFPTTATPNTAAEITRVIDFETYMAELATGNVNSAAKVITERAPAQQGNVLVCVAANFAGCVLITNVPSGTCVPLGSDLNDFVSSFGPDPDQQCFVFHDFGCTGTNRGPIEFPGVSDFSQSFFTSDGRLNDPFNDQISSYQCFNTI</sequence>
<gene>
    <name evidence="2" type="ORF">D9758_004965</name>
</gene>
<feature type="signal peptide" evidence="1">
    <location>
        <begin position="1"/>
        <end position="25"/>
    </location>
</feature>
<organism evidence="2 3">
    <name type="scientific">Tetrapyrgos nigripes</name>
    <dbReference type="NCBI Taxonomy" id="182062"/>
    <lineage>
        <taxon>Eukaryota</taxon>
        <taxon>Fungi</taxon>
        <taxon>Dikarya</taxon>
        <taxon>Basidiomycota</taxon>
        <taxon>Agaricomycotina</taxon>
        <taxon>Agaricomycetes</taxon>
        <taxon>Agaricomycetidae</taxon>
        <taxon>Agaricales</taxon>
        <taxon>Marasmiineae</taxon>
        <taxon>Marasmiaceae</taxon>
        <taxon>Tetrapyrgos</taxon>
    </lineage>
</organism>
<protein>
    <submittedName>
        <fullName evidence="2">Uncharacterized protein</fullName>
    </submittedName>
</protein>
<dbReference type="OrthoDB" id="5401396at2759"/>
<keyword evidence="3" id="KW-1185">Reference proteome</keyword>
<keyword evidence="1" id="KW-0732">Signal</keyword>
<dbReference type="EMBL" id="JAACJM010000006">
    <property type="protein sequence ID" value="KAF5372147.1"/>
    <property type="molecule type" value="Genomic_DNA"/>
</dbReference>
<evidence type="ECO:0000313" key="3">
    <source>
        <dbReference type="Proteomes" id="UP000559256"/>
    </source>
</evidence>
<proteinExistence type="predicted"/>
<dbReference type="Proteomes" id="UP000559256">
    <property type="component" value="Unassembled WGS sequence"/>
</dbReference>
<feature type="chain" id="PRO_5034672881" evidence="1">
    <location>
        <begin position="26"/>
        <end position="170"/>
    </location>
</feature>
<evidence type="ECO:0000313" key="2">
    <source>
        <dbReference type="EMBL" id="KAF5372147.1"/>
    </source>
</evidence>
<reference evidence="2 3" key="1">
    <citation type="journal article" date="2020" name="ISME J.">
        <title>Uncovering the hidden diversity of litter-decomposition mechanisms in mushroom-forming fungi.</title>
        <authorList>
            <person name="Floudas D."/>
            <person name="Bentzer J."/>
            <person name="Ahren D."/>
            <person name="Johansson T."/>
            <person name="Persson P."/>
            <person name="Tunlid A."/>
        </authorList>
    </citation>
    <scope>NUCLEOTIDE SEQUENCE [LARGE SCALE GENOMIC DNA]</scope>
    <source>
        <strain evidence="2 3">CBS 291.85</strain>
    </source>
</reference>
<evidence type="ECO:0000256" key="1">
    <source>
        <dbReference type="SAM" id="SignalP"/>
    </source>
</evidence>
<name>A0A8H5GW53_9AGAR</name>
<accession>A0A8H5GW53</accession>
<dbReference type="AlphaFoldDB" id="A0A8H5GW53"/>